<reference evidence="3" key="1">
    <citation type="submission" date="2022-11" db="EMBL/GenBank/DDBJ databases">
        <title>High-quality draft genome sequence of Galbibacter sp. strain CMA-7.</title>
        <authorList>
            <person name="Wei L."/>
            <person name="Dong C."/>
            <person name="Shao Z."/>
        </authorList>
    </citation>
    <scope>NUCLEOTIDE SEQUENCE</scope>
    <source>
        <strain evidence="3">CMA-7</strain>
    </source>
</reference>
<keyword evidence="1 3" id="KW-0378">Hydrolase</keyword>
<name>A0ABT6FN25_9FLAO</name>
<protein>
    <submittedName>
        <fullName evidence="3">Cysteine hydrolase</fullName>
    </submittedName>
</protein>
<feature type="domain" description="Isochorismatase-like" evidence="2">
    <location>
        <begin position="30"/>
        <end position="211"/>
    </location>
</feature>
<dbReference type="PANTHER" id="PTHR43540">
    <property type="entry name" value="PEROXYUREIDOACRYLATE/UREIDOACRYLATE AMIDOHYDROLASE-RELATED"/>
    <property type="match status" value="1"/>
</dbReference>
<evidence type="ECO:0000259" key="2">
    <source>
        <dbReference type="Pfam" id="PF00857"/>
    </source>
</evidence>
<dbReference type="SUPFAM" id="SSF52499">
    <property type="entry name" value="Isochorismatase-like hydrolases"/>
    <property type="match status" value="1"/>
</dbReference>
<dbReference type="CDD" id="cd00431">
    <property type="entry name" value="cysteine_hydrolases"/>
    <property type="match status" value="1"/>
</dbReference>
<evidence type="ECO:0000313" key="4">
    <source>
        <dbReference type="Proteomes" id="UP001153642"/>
    </source>
</evidence>
<organism evidence="3 4">
    <name type="scientific">Galbibacter pacificus</name>
    <dbReference type="NCBI Taxonomy" id="2996052"/>
    <lineage>
        <taxon>Bacteria</taxon>
        <taxon>Pseudomonadati</taxon>
        <taxon>Bacteroidota</taxon>
        <taxon>Flavobacteriia</taxon>
        <taxon>Flavobacteriales</taxon>
        <taxon>Flavobacteriaceae</taxon>
        <taxon>Galbibacter</taxon>
    </lineage>
</organism>
<evidence type="ECO:0000313" key="3">
    <source>
        <dbReference type="EMBL" id="MDG3584672.1"/>
    </source>
</evidence>
<dbReference type="InterPro" id="IPR050272">
    <property type="entry name" value="Isochorismatase-like_hydrls"/>
</dbReference>
<gene>
    <name evidence="3" type="ORF">OSR52_02245</name>
</gene>
<keyword evidence="4" id="KW-1185">Reference proteome</keyword>
<dbReference type="Gene3D" id="3.40.50.850">
    <property type="entry name" value="Isochorismatase-like"/>
    <property type="match status" value="1"/>
</dbReference>
<dbReference type="Proteomes" id="UP001153642">
    <property type="component" value="Unassembled WGS sequence"/>
</dbReference>
<accession>A0ABT6FN25</accession>
<dbReference type="InterPro" id="IPR000868">
    <property type="entry name" value="Isochorismatase-like_dom"/>
</dbReference>
<dbReference type="EMBL" id="JAPMUA010000001">
    <property type="protein sequence ID" value="MDG3584672.1"/>
    <property type="molecule type" value="Genomic_DNA"/>
</dbReference>
<comment type="caution">
    <text evidence="3">The sequence shown here is derived from an EMBL/GenBank/DDBJ whole genome shotgun (WGS) entry which is preliminary data.</text>
</comment>
<dbReference type="PANTHER" id="PTHR43540:SF6">
    <property type="entry name" value="ISOCHORISMATASE-LIKE DOMAIN-CONTAINING PROTEIN"/>
    <property type="match status" value="1"/>
</dbReference>
<sequence length="218" mass="25230">MRYTEEILLKAATDAYNHGDVQFDIDSKNCALIVIDMQDEFVKPEWTSSWIPEATKQVPKIKKLIEHCRKTDIPVLYTAFRKTHFFKDRPRSGELMPNRYPHIGSDPTWFEEGRIWHEIKPMENEIVISKPSYGAFYDTPLETILKNLKKDTIIICGTLTNYCCGMTARQGYERGFKVIFGSDVTSTDNPEMQEPELQVLRKGYAKVMDLEGILKVLK</sequence>
<proteinExistence type="predicted"/>
<dbReference type="RefSeq" id="WP_277898430.1">
    <property type="nucleotide sequence ID" value="NZ_JAPMUA010000001.1"/>
</dbReference>
<dbReference type="Pfam" id="PF00857">
    <property type="entry name" value="Isochorismatase"/>
    <property type="match status" value="1"/>
</dbReference>
<evidence type="ECO:0000256" key="1">
    <source>
        <dbReference type="ARBA" id="ARBA00022801"/>
    </source>
</evidence>
<dbReference type="InterPro" id="IPR036380">
    <property type="entry name" value="Isochorismatase-like_sf"/>
</dbReference>
<dbReference type="GO" id="GO:0016787">
    <property type="term" value="F:hydrolase activity"/>
    <property type="evidence" value="ECO:0007669"/>
    <property type="project" value="UniProtKB-KW"/>
</dbReference>